<dbReference type="PROSITE" id="PS50837">
    <property type="entry name" value="NACHT"/>
    <property type="match status" value="1"/>
</dbReference>
<organism evidence="3 4">
    <name type="scientific">Thiothrix lacustris</name>
    <dbReference type="NCBI Taxonomy" id="525917"/>
    <lineage>
        <taxon>Bacteria</taxon>
        <taxon>Pseudomonadati</taxon>
        <taxon>Pseudomonadota</taxon>
        <taxon>Gammaproteobacteria</taxon>
        <taxon>Thiotrichales</taxon>
        <taxon>Thiotrichaceae</taxon>
        <taxon>Thiothrix</taxon>
    </lineage>
</organism>
<evidence type="ECO:0000313" key="4">
    <source>
        <dbReference type="Proteomes" id="UP000192491"/>
    </source>
</evidence>
<accession>A0A1Y1QD80</accession>
<keyword evidence="1" id="KW-0812">Transmembrane</keyword>
<name>A0A1Y1QD80_9GAMM</name>
<dbReference type="GO" id="GO:0120147">
    <property type="term" value="F:formylglycine-generating oxidase activity"/>
    <property type="evidence" value="ECO:0007669"/>
    <property type="project" value="TreeGrafter"/>
</dbReference>
<dbReference type="InterPro" id="IPR005532">
    <property type="entry name" value="SUMF_dom"/>
</dbReference>
<feature type="transmembrane region" description="Helical" evidence="1">
    <location>
        <begin position="49"/>
        <end position="69"/>
    </location>
</feature>
<dbReference type="InterPro" id="IPR051043">
    <property type="entry name" value="Sulfatase_Mod_Factor_Kinase"/>
</dbReference>
<feature type="domain" description="NACHT" evidence="2">
    <location>
        <begin position="166"/>
        <end position="307"/>
    </location>
</feature>
<dbReference type="Gene3D" id="3.40.50.300">
    <property type="entry name" value="P-loop containing nucleotide triphosphate hydrolases"/>
    <property type="match status" value="1"/>
</dbReference>
<evidence type="ECO:0000256" key="1">
    <source>
        <dbReference type="SAM" id="Phobius"/>
    </source>
</evidence>
<gene>
    <name evidence="3" type="ORF">BWK73_40840</name>
</gene>
<dbReference type="Pfam" id="PF03781">
    <property type="entry name" value="FGE-sulfatase"/>
    <property type="match status" value="1"/>
</dbReference>
<dbReference type="InterPro" id="IPR027417">
    <property type="entry name" value="P-loop_NTPase"/>
</dbReference>
<dbReference type="AlphaFoldDB" id="A0A1Y1QD80"/>
<sequence>MLILIGAGVVAALGVSVWIFSDVIAGWVVWALTSWGSVDPLLRANTQELVKIIAGIATVGSFIVGALNLSKTLKSTPLDSKILLTTYYQMLHKSCEKIDLSLVDVKFTEYARSVENSITLPVVYQEMDVLPCRSEKAEGDDADAKMHLRGQERKPLMQASAEDKYRRVVVLGDPGSGKSMFMDNLAWQVAGSHTGKPDERLPAEFRRLPLVRVRLRSAALLCKGKGFDAVALLDAMRGEVVALVGEENGTHTWQALETPLLDHGIILLDGLDEVPETEGMRVDVLDAIDALVKRLGQQARLIITSRPYVFEDKHRYWLDAFSCLELQPMVNWQVEQFINNWYRLLRETRGRSEALALQNAHELFVELQDRDYLLDPARRPLILTLLTSLHFSRDVLPHSRAELYQEAVALMLERWTQRIYRENPEYPLDDFERKALAESSVTRKIALQKLALDATRNKTLQIPDVQIKGLFSDFLSTHCNANNLLDFIRYRSGILKPGQGKNFEFYHRSFQDYLAALDITEMDDWQDEIDRLLREEGKDWWGQVFLLLVSAKVAGNSKPDAVALLLRYVPEIIDDYTNYEEEEWQFLFLAASATIEQKKPLQGYTSNQYTKLRGSLTRHLRHLVEGEYQLPIALRAEAGRLLGELGDPRPGVGVIREGVHKGLPDIVWESLPQGEFQMGFPGEEAKGAWEKYSTPQHLVEVPAFQISRYPVTNAQFSCFVAAGGYKDERYWQEPKAALEWLRGSKADLSLLDDNPDLKKNYEDWLAGEKTRLQPWFWEQRKWNNPNHPVVGISWYEVLAFCNWLNASGAFPGKTVRLPTEAEWEYAARGSQGLRYAWGNDADERLGNYDETGLGQTSAVGLFPMGEAFAELEVMLYDMTGNVWEWTSSQWGKKLNSPDFIYDQWAVQEKQRDNLNEHALRITRGGSWVISTDYVRSAFRHRVLPIIRYGILVFRLLLGC</sequence>
<dbReference type="InterPro" id="IPR016187">
    <property type="entry name" value="CTDL_fold"/>
</dbReference>
<dbReference type="Pfam" id="PF05729">
    <property type="entry name" value="NACHT"/>
    <property type="match status" value="1"/>
</dbReference>
<comment type="caution">
    <text evidence="3">The sequence shown here is derived from an EMBL/GenBank/DDBJ whole genome shotgun (WGS) entry which is preliminary data.</text>
</comment>
<dbReference type="Proteomes" id="UP000192491">
    <property type="component" value="Unassembled WGS sequence"/>
</dbReference>
<dbReference type="PANTHER" id="PTHR23150:SF19">
    <property type="entry name" value="FORMYLGLYCINE-GENERATING ENZYME"/>
    <property type="match status" value="1"/>
</dbReference>
<dbReference type="InterPro" id="IPR042095">
    <property type="entry name" value="SUMF_sf"/>
</dbReference>
<dbReference type="PANTHER" id="PTHR23150">
    <property type="entry name" value="SULFATASE MODIFYING FACTOR 1, 2"/>
    <property type="match status" value="1"/>
</dbReference>
<evidence type="ECO:0000259" key="2">
    <source>
        <dbReference type="PROSITE" id="PS50837"/>
    </source>
</evidence>
<evidence type="ECO:0000313" key="3">
    <source>
        <dbReference type="EMBL" id="OQX03012.1"/>
    </source>
</evidence>
<dbReference type="EMBL" id="MTEJ01000437">
    <property type="protein sequence ID" value="OQX03012.1"/>
    <property type="molecule type" value="Genomic_DNA"/>
</dbReference>
<dbReference type="Gene3D" id="3.90.1580.10">
    <property type="entry name" value="paralog of FGE (formylglycine-generating enzyme)"/>
    <property type="match status" value="1"/>
</dbReference>
<dbReference type="InterPro" id="IPR007111">
    <property type="entry name" value="NACHT_NTPase"/>
</dbReference>
<keyword evidence="1" id="KW-1133">Transmembrane helix</keyword>
<protein>
    <recommendedName>
        <fullName evidence="2">NACHT domain-containing protein</fullName>
    </recommendedName>
</protein>
<dbReference type="SUPFAM" id="SSF52540">
    <property type="entry name" value="P-loop containing nucleoside triphosphate hydrolases"/>
    <property type="match status" value="1"/>
</dbReference>
<reference evidence="3 4" key="1">
    <citation type="submission" date="2017-01" db="EMBL/GenBank/DDBJ databases">
        <title>Novel large sulfur bacteria in the metagenomes of groundwater-fed chemosynthetic microbial mats in the Lake Huron basin.</title>
        <authorList>
            <person name="Sharrar A.M."/>
            <person name="Flood B.E."/>
            <person name="Bailey J.V."/>
            <person name="Jones D.S."/>
            <person name="Biddanda B."/>
            <person name="Ruberg S.A."/>
            <person name="Marcus D.N."/>
            <person name="Dick G.J."/>
        </authorList>
    </citation>
    <scope>NUCLEOTIDE SEQUENCE [LARGE SCALE GENOMIC DNA]</scope>
    <source>
        <strain evidence="3">A8</strain>
    </source>
</reference>
<proteinExistence type="predicted"/>
<dbReference type="SUPFAM" id="SSF56436">
    <property type="entry name" value="C-type lectin-like"/>
    <property type="match status" value="1"/>
</dbReference>
<keyword evidence="1" id="KW-0472">Membrane</keyword>